<feature type="transmembrane region" description="Helical" evidence="1">
    <location>
        <begin position="32"/>
        <end position="53"/>
    </location>
</feature>
<accession>A0AAQ1MFR0</accession>
<evidence type="ECO:0000256" key="1">
    <source>
        <dbReference type="SAM" id="Phobius"/>
    </source>
</evidence>
<reference evidence="3" key="1">
    <citation type="submission" date="2016-11" db="EMBL/GenBank/DDBJ databases">
        <authorList>
            <person name="Varghese N."/>
            <person name="Submissions S."/>
        </authorList>
    </citation>
    <scope>NUCLEOTIDE SEQUENCE</scope>
    <source>
        <strain evidence="3">DSM 4029</strain>
    </source>
</reference>
<dbReference type="Proteomes" id="UP000184089">
    <property type="component" value="Unassembled WGS sequence"/>
</dbReference>
<protein>
    <submittedName>
        <fullName evidence="2">DUF554 family protein</fullName>
    </submittedName>
</protein>
<gene>
    <name evidence="2" type="ORF">GT747_05690</name>
    <name evidence="3" type="ORF">SAMN05444424_2700</name>
</gene>
<organism evidence="3 4">
    <name type="scientific">Bittarella massiliensis</name>
    <name type="common">ex Durand et al. 2017</name>
    <dbReference type="NCBI Taxonomy" id="1720313"/>
    <lineage>
        <taxon>Bacteria</taxon>
        <taxon>Bacillati</taxon>
        <taxon>Bacillota</taxon>
        <taxon>Clostridia</taxon>
        <taxon>Eubacteriales</taxon>
        <taxon>Oscillospiraceae</taxon>
        <taxon>Bittarella (ex Durand et al. 2017)</taxon>
    </lineage>
</organism>
<dbReference type="PANTHER" id="PTHR36111">
    <property type="entry name" value="INNER MEMBRANE PROTEIN-RELATED"/>
    <property type="match status" value="1"/>
</dbReference>
<feature type="transmembrane region" description="Helical" evidence="1">
    <location>
        <begin position="104"/>
        <end position="127"/>
    </location>
</feature>
<dbReference type="EMBL" id="FQVY01000005">
    <property type="protein sequence ID" value="SHG56267.1"/>
    <property type="molecule type" value="Genomic_DNA"/>
</dbReference>
<reference evidence="2 5" key="3">
    <citation type="journal article" date="2019" name="Nat. Med.">
        <title>A library of human gut bacterial isolates paired with longitudinal multiomics data enables mechanistic microbiome research.</title>
        <authorList>
            <person name="Poyet M."/>
            <person name="Groussin M."/>
            <person name="Gibbons S.M."/>
            <person name="Avila-Pacheco J."/>
            <person name="Jiang X."/>
            <person name="Kearney S.M."/>
            <person name="Perrotta A.R."/>
            <person name="Berdy B."/>
            <person name="Zhao S."/>
            <person name="Lieberman T.D."/>
            <person name="Swanson P.K."/>
            <person name="Smith M."/>
            <person name="Roesemann S."/>
            <person name="Alexander J.E."/>
            <person name="Rich S.A."/>
            <person name="Livny J."/>
            <person name="Vlamakis H."/>
            <person name="Clish C."/>
            <person name="Bullock K."/>
            <person name="Deik A."/>
            <person name="Scott J."/>
            <person name="Pierce K.A."/>
            <person name="Xavier R.J."/>
            <person name="Alm E.J."/>
        </authorList>
    </citation>
    <scope>NUCLEOTIDE SEQUENCE [LARGE SCALE GENOMIC DNA]</scope>
    <source>
        <strain evidence="2 5">BIOML-A2</strain>
    </source>
</reference>
<dbReference type="PANTHER" id="PTHR36111:SF2">
    <property type="entry name" value="INNER MEMBRANE PROTEIN"/>
    <property type="match status" value="1"/>
</dbReference>
<keyword evidence="1" id="KW-0812">Transmembrane</keyword>
<feature type="transmembrane region" description="Helical" evidence="1">
    <location>
        <begin position="189"/>
        <end position="210"/>
    </location>
</feature>
<keyword evidence="1" id="KW-1133">Transmembrane helix</keyword>
<name>A0AAQ1MFR0_9FIRM</name>
<proteinExistence type="predicted"/>
<dbReference type="InterPro" id="IPR007563">
    <property type="entry name" value="DUF554"/>
</dbReference>
<dbReference type="Pfam" id="PF04474">
    <property type="entry name" value="DUF554"/>
    <property type="match status" value="1"/>
</dbReference>
<comment type="caution">
    <text evidence="3">The sequence shown here is derived from an EMBL/GenBank/DDBJ whole genome shotgun (WGS) entry which is preliminary data.</text>
</comment>
<reference evidence="4" key="2">
    <citation type="submission" date="2016-11" db="EMBL/GenBank/DDBJ databases">
        <authorList>
            <person name="Jaros S."/>
            <person name="Januszkiewicz K."/>
            <person name="Wedrychowicz H."/>
        </authorList>
    </citation>
    <scope>NUCLEOTIDE SEQUENCE [LARGE SCALE GENOMIC DNA]</scope>
    <source>
        <strain evidence="4">DSM 4029</strain>
    </source>
</reference>
<dbReference type="Proteomes" id="UP000474718">
    <property type="component" value="Unassembled WGS sequence"/>
</dbReference>
<keyword evidence="1" id="KW-0472">Membrane</keyword>
<evidence type="ECO:0000313" key="4">
    <source>
        <dbReference type="Proteomes" id="UP000184089"/>
    </source>
</evidence>
<dbReference type="EMBL" id="WWVX01000003">
    <property type="protein sequence ID" value="MZL69260.1"/>
    <property type="molecule type" value="Genomic_DNA"/>
</dbReference>
<sequence length="238" mass="24429">MIGTLINVGTVLLGTGVGFLCKKGIPQRIEDAVMKTMGLAVILIGLTGTLGAMGRVEGGAVSFDGGLLLLVSLVLGVLAGELLKIDDRLGRFGGFVERKLKIKGFAQGFVPAAVIFCVGAMAILGALEEGLTGDYSILLVKSTLDLVSAAVLTASLGPSVGFAALAVLLYQGALTLGAGALAPLMTDALMGQISMVGNAIILVIGVNFLFGERIKTANLLPAILVPPLYNLLMMFIKI</sequence>
<keyword evidence="5" id="KW-1185">Reference proteome</keyword>
<feature type="transmembrane region" description="Helical" evidence="1">
    <location>
        <begin position="65"/>
        <end position="83"/>
    </location>
</feature>
<feature type="transmembrane region" description="Helical" evidence="1">
    <location>
        <begin position="216"/>
        <end position="236"/>
    </location>
</feature>
<dbReference type="RefSeq" id="WP_021661155.1">
    <property type="nucleotide sequence ID" value="NZ_FQVY01000005.1"/>
</dbReference>
<evidence type="ECO:0000313" key="5">
    <source>
        <dbReference type="Proteomes" id="UP000474718"/>
    </source>
</evidence>
<feature type="transmembrane region" description="Helical" evidence="1">
    <location>
        <begin position="147"/>
        <end position="169"/>
    </location>
</feature>
<dbReference type="AlphaFoldDB" id="A0AAQ1MFR0"/>
<evidence type="ECO:0000313" key="3">
    <source>
        <dbReference type="EMBL" id="SHG56267.1"/>
    </source>
</evidence>
<evidence type="ECO:0000313" key="2">
    <source>
        <dbReference type="EMBL" id="MZL69260.1"/>
    </source>
</evidence>